<protein>
    <submittedName>
        <fullName evidence="2">Uncharacterized protein</fullName>
    </submittedName>
</protein>
<accession>A0A2U9P4R3</accession>
<feature type="compositionally biased region" description="Low complexity" evidence="1">
    <location>
        <begin position="1"/>
        <end position="29"/>
    </location>
</feature>
<dbReference type="KEGG" id="sact:DMT42_20855"/>
<dbReference type="EMBL" id="CP029788">
    <property type="protein sequence ID" value="AWT44502.1"/>
    <property type="molecule type" value="Genomic_DNA"/>
</dbReference>
<organism evidence="2 3">
    <name type="scientific">Streptomyces actuosus</name>
    <dbReference type="NCBI Taxonomy" id="1885"/>
    <lineage>
        <taxon>Bacteria</taxon>
        <taxon>Bacillati</taxon>
        <taxon>Actinomycetota</taxon>
        <taxon>Actinomycetes</taxon>
        <taxon>Kitasatosporales</taxon>
        <taxon>Streptomycetaceae</taxon>
        <taxon>Streptomyces</taxon>
    </lineage>
</organism>
<evidence type="ECO:0000256" key="1">
    <source>
        <dbReference type="SAM" id="MobiDB-lite"/>
    </source>
</evidence>
<evidence type="ECO:0000313" key="3">
    <source>
        <dbReference type="Proteomes" id="UP000247634"/>
    </source>
</evidence>
<keyword evidence="3" id="KW-1185">Reference proteome</keyword>
<reference evidence="2 3" key="1">
    <citation type="submission" date="2018-06" db="EMBL/GenBank/DDBJ databases">
        <title>The complete genome sequence of a nosiheptide producer Streptomyces actuosus ATCC 25421: deducing the ability of producing a new class III lantibiotics.</title>
        <authorList>
            <person name="Liu W."/>
            <person name="Sun F."/>
            <person name="Hu Y."/>
        </authorList>
    </citation>
    <scope>NUCLEOTIDE SEQUENCE [LARGE SCALE GENOMIC DNA]</scope>
    <source>
        <strain evidence="2 3">ATCC 25421</strain>
    </source>
</reference>
<sequence length="87" mass="8384">MVPRPAAAARPAEAGRPAAAGADAGEAADTGQLSSSKGEPHPRTTAGSGPGPGPAVVCPVCVLRHARACARDVGACAEVEQLSCGAL</sequence>
<dbReference type="AlphaFoldDB" id="A0A2U9P4R3"/>
<feature type="region of interest" description="Disordered" evidence="1">
    <location>
        <begin position="1"/>
        <end position="54"/>
    </location>
</feature>
<dbReference type="Proteomes" id="UP000247634">
    <property type="component" value="Chromosome"/>
</dbReference>
<proteinExistence type="predicted"/>
<evidence type="ECO:0000313" key="2">
    <source>
        <dbReference type="EMBL" id="AWT44502.1"/>
    </source>
</evidence>
<name>A0A2U9P4R3_STRAS</name>
<gene>
    <name evidence="2" type="ORF">DMT42_20855</name>
</gene>